<comment type="similarity">
    <text evidence="2 8">Belongs to the cytochrome P450 family.</text>
</comment>
<sequence>MKMAYLVNSLLAGALAAVLYLFQRSWSKAASARQLGCQPPFSYPHIDLIFGLDLKLREVKKALEFRSIPFNTELFNIYGKTYQVNVFGSATIRTIDPANIQTAYATNNKDWGYEPMRLPVMGPFCGRGFITTDGATWKASRALLRPTFSKANVSDLSPFQRSVDSFLQQIPRDGSIVDMQPLIATLFLQTAIKFLLGDSLDVLGGAGKSEDAKIFLEAFHNSMFGMGLSFLIGPFQFLVPKALKATAWQRAHTFIDTCVDAALHDQIQAQERDDLDNQADSYSHGHSLLEGLAKQTDDRIAIRNQILQAMMAAQDTTSILLSNTLFLLSRNPAAYERLRKEALSIDVDASLTLFNDLKELKFLSNVLDESLRLYPIFPIMDRVALNDTTLPVGGGEKRDFPIYIPHGTRIASNYYALHRDESVFGPDVEVFNPDRWNSISPGPWEYMPFSGGPRACVGQHKALAEASYTLVRIAQLFRGLESRDEKDWAGELKLTARNANGCKVALIPA</sequence>
<gene>
    <name evidence="9" type="primary">lepH_0</name>
    <name evidence="9" type="ORF">LCER1_G000406</name>
</gene>
<dbReference type="AlphaFoldDB" id="A0A7D8Z4B4"/>
<dbReference type="InterPro" id="IPR047146">
    <property type="entry name" value="Cyt_P450_E_CYP52_fungi"/>
</dbReference>
<proteinExistence type="inferred from homology"/>
<dbReference type="PANTHER" id="PTHR24287">
    <property type="entry name" value="P450, PUTATIVE (EUROFUNG)-RELATED"/>
    <property type="match status" value="1"/>
</dbReference>
<dbReference type="SUPFAM" id="SSF48264">
    <property type="entry name" value="Cytochrome P450"/>
    <property type="match status" value="1"/>
</dbReference>
<organism evidence="9 10">
    <name type="scientific">Lachnellula cervina</name>
    <dbReference type="NCBI Taxonomy" id="1316786"/>
    <lineage>
        <taxon>Eukaryota</taxon>
        <taxon>Fungi</taxon>
        <taxon>Dikarya</taxon>
        <taxon>Ascomycota</taxon>
        <taxon>Pezizomycotina</taxon>
        <taxon>Leotiomycetes</taxon>
        <taxon>Helotiales</taxon>
        <taxon>Lachnaceae</taxon>
        <taxon>Lachnellula</taxon>
    </lineage>
</organism>
<name>A0A7D8Z4B4_9HELO</name>
<dbReference type="PRINTS" id="PR00385">
    <property type="entry name" value="P450"/>
</dbReference>
<dbReference type="PANTHER" id="PTHR24287:SF17">
    <property type="entry name" value="P450, PUTATIVE (EUROFUNG)-RELATED"/>
    <property type="match status" value="1"/>
</dbReference>
<dbReference type="OrthoDB" id="1470350at2759"/>
<dbReference type="Proteomes" id="UP000481288">
    <property type="component" value="Unassembled WGS sequence"/>
</dbReference>
<accession>A0A7D8Z4B4</accession>
<feature type="binding site" description="axial binding residue" evidence="7">
    <location>
        <position position="456"/>
    </location>
    <ligand>
        <name>heme</name>
        <dbReference type="ChEBI" id="CHEBI:30413"/>
    </ligand>
    <ligandPart>
        <name>Fe</name>
        <dbReference type="ChEBI" id="CHEBI:18248"/>
    </ligandPart>
</feature>
<dbReference type="InterPro" id="IPR001128">
    <property type="entry name" value="Cyt_P450"/>
</dbReference>
<evidence type="ECO:0000313" key="9">
    <source>
        <dbReference type="EMBL" id="TVY58635.1"/>
    </source>
</evidence>
<evidence type="ECO:0000256" key="4">
    <source>
        <dbReference type="ARBA" id="ARBA00023002"/>
    </source>
</evidence>
<dbReference type="InterPro" id="IPR017972">
    <property type="entry name" value="Cyt_P450_CS"/>
</dbReference>
<evidence type="ECO:0000256" key="7">
    <source>
        <dbReference type="PIRSR" id="PIRSR602401-1"/>
    </source>
</evidence>
<keyword evidence="10" id="KW-1185">Reference proteome</keyword>
<protein>
    <submittedName>
        <fullName evidence="9">Cytochrome P450 monooxygenase lepH</fullName>
    </submittedName>
</protein>
<dbReference type="InterPro" id="IPR036396">
    <property type="entry name" value="Cyt_P450_sf"/>
</dbReference>
<keyword evidence="6 8" id="KW-0503">Monooxygenase</keyword>
<dbReference type="Pfam" id="PF00067">
    <property type="entry name" value="p450"/>
    <property type="match status" value="1"/>
</dbReference>
<dbReference type="GO" id="GO:0016705">
    <property type="term" value="F:oxidoreductase activity, acting on paired donors, with incorporation or reduction of molecular oxygen"/>
    <property type="evidence" value="ECO:0007669"/>
    <property type="project" value="InterPro"/>
</dbReference>
<reference evidence="9 10" key="1">
    <citation type="submission" date="2018-05" db="EMBL/GenBank/DDBJ databases">
        <title>Whole genome sequencing for identification of molecular markers to develop diagnostic detection tools for the regulated plant pathogen Lachnellula willkommii.</title>
        <authorList>
            <person name="Giroux E."/>
            <person name="Bilodeau G."/>
        </authorList>
    </citation>
    <scope>NUCLEOTIDE SEQUENCE [LARGE SCALE GENOMIC DNA]</scope>
    <source>
        <strain evidence="9 10">CBS 625.97</strain>
    </source>
</reference>
<dbReference type="InterPro" id="IPR002401">
    <property type="entry name" value="Cyt_P450_E_grp-I"/>
</dbReference>
<keyword evidence="7 8" id="KW-0349">Heme</keyword>
<comment type="caution">
    <text evidence="9">The sequence shown here is derived from an EMBL/GenBank/DDBJ whole genome shotgun (WGS) entry which is preliminary data.</text>
</comment>
<dbReference type="EMBL" id="QGMG01000032">
    <property type="protein sequence ID" value="TVY58635.1"/>
    <property type="molecule type" value="Genomic_DNA"/>
</dbReference>
<dbReference type="Gene3D" id="1.10.630.10">
    <property type="entry name" value="Cytochrome P450"/>
    <property type="match status" value="1"/>
</dbReference>
<keyword evidence="3 7" id="KW-0479">Metal-binding</keyword>
<evidence type="ECO:0000256" key="8">
    <source>
        <dbReference type="RuleBase" id="RU000461"/>
    </source>
</evidence>
<evidence type="ECO:0000256" key="5">
    <source>
        <dbReference type="ARBA" id="ARBA00023004"/>
    </source>
</evidence>
<dbReference type="CDD" id="cd11063">
    <property type="entry name" value="CYP52"/>
    <property type="match status" value="1"/>
</dbReference>
<keyword evidence="4 8" id="KW-0560">Oxidoreductase</keyword>
<dbReference type="GO" id="GO:0004497">
    <property type="term" value="F:monooxygenase activity"/>
    <property type="evidence" value="ECO:0007669"/>
    <property type="project" value="UniProtKB-KW"/>
</dbReference>
<comment type="cofactor">
    <cofactor evidence="1 7">
        <name>heme</name>
        <dbReference type="ChEBI" id="CHEBI:30413"/>
    </cofactor>
</comment>
<evidence type="ECO:0000313" key="10">
    <source>
        <dbReference type="Proteomes" id="UP000481288"/>
    </source>
</evidence>
<evidence type="ECO:0000256" key="6">
    <source>
        <dbReference type="ARBA" id="ARBA00023033"/>
    </source>
</evidence>
<evidence type="ECO:0000256" key="1">
    <source>
        <dbReference type="ARBA" id="ARBA00001971"/>
    </source>
</evidence>
<dbReference type="PROSITE" id="PS00086">
    <property type="entry name" value="CYTOCHROME_P450"/>
    <property type="match status" value="1"/>
</dbReference>
<dbReference type="GO" id="GO:0020037">
    <property type="term" value="F:heme binding"/>
    <property type="evidence" value="ECO:0007669"/>
    <property type="project" value="InterPro"/>
</dbReference>
<keyword evidence="5 7" id="KW-0408">Iron</keyword>
<dbReference type="PRINTS" id="PR00463">
    <property type="entry name" value="EP450I"/>
</dbReference>
<evidence type="ECO:0000256" key="2">
    <source>
        <dbReference type="ARBA" id="ARBA00010617"/>
    </source>
</evidence>
<evidence type="ECO:0000256" key="3">
    <source>
        <dbReference type="ARBA" id="ARBA00022723"/>
    </source>
</evidence>
<dbReference type="GO" id="GO:0005506">
    <property type="term" value="F:iron ion binding"/>
    <property type="evidence" value="ECO:0007669"/>
    <property type="project" value="InterPro"/>
</dbReference>